<dbReference type="AlphaFoldDB" id="X0S3U6"/>
<name>X0S3U6_9ZZZZ</name>
<reference evidence="1" key="1">
    <citation type="journal article" date="2014" name="Front. Microbiol.">
        <title>High frequency of phylogenetically diverse reductive dehalogenase-homologous genes in deep subseafloor sedimentary metagenomes.</title>
        <authorList>
            <person name="Kawai M."/>
            <person name="Futagami T."/>
            <person name="Toyoda A."/>
            <person name="Takaki Y."/>
            <person name="Nishi S."/>
            <person name="Hori S."/>
            <person name="Arai W."/>
            <person name="Tsubouchi T."/>
            <person name="Morono Y."/>
            <person name="Uchiyama I."/>
            <person name="Ito T."/>
            <person name="Fujiyama A."/>
            <person name="Inagaki F."/>
            <person name="Takami H."/>
        </authorList>
    </citation>
    <scope>NUCLEOTIDE SEQUENCE</scope>
    <source>
        <strain evidence="1">Expedition CK06-06</strain>
    </source>
</reference>
<proteinExistence type="predicted"/>
<evidence type="ECO:0000313" key="1">
    <source>
        <dbReference type="EMBL" id="GAF75699.1"/>
    </source>
</evidence>
<comment type="caution">
    <text evidence="1">The sequence shown here is derived from an EMBL/GenBank/DDBJ whole genome shotgun (WGS) entry which is preliminary data.</text>
</comment>
<dbReference type="EMBL" id="BARS01008223">
    <property type="protein sequence ID" value="GAF75699.1"/>
    <property type="molecule type" value="Genomic_DNA"/>
</dbReference>
<accession>X0S3U6</accession>
<protein>
    <submittedName>
        <fullName evidence="1">Uncharacterized protein</fullName>
    </submittedName>
</protein>
<sequence length="104" mass="11715">MKELKSASLLIFLNSKTINNPIIMPKPNVGRIAINVPNAKPDAIEWEDLFSVAISFRCSFTQLLAFSNIKRHGQDSNLSLPKEPDFCMFINSLKRLIAPRIIDS</sequence>
<gene>
    <name evidence="1" type="ORF">S01H1_15722</name>
</gene>
<organism evidence="1">
    <name type="scientific">marine sediment metagenome</name>
    <dbReference type="NCBI Taxonomy" id="412755"/>
    <lineage>
        <taxon>unclassified sequences</taxon>
        <taxon>metagenomes</taxon>
        <taxon>ecological metagenomes</taxon>
    </lineage>
</organism>